<feature type="transmembrane region" description="Helical" evidence="1">
    <location>
        <begin position="33"/>
        <end position="54"/>
    </location>
</feature>
<dbReference type="eggNOG" id="COG4270">
    <property type="taxonomic scope" value="Bacteria"/>
</dbReference>
<accession>G2PPC5</accession>
<dbReference type="KEGG" id="mrs:Murru_1335"/>
<dbReference type="RefSeq" id="WP_014032658.1">
    <property type="nucleotide sequence ID" value="NC_015945.1"/>
</dbReference>
<dbReference type="EMBL" id="CP002999">
    <property type="protein sequence ID" value="AEM70377.1"/>
    <property type="molecule type" value="Genomic_DNA"/>
</dbReference>
<feature type="transmembrane region" description="Helical" evidence="1">
    <location>
        <begin position="90"/>
        <end position="107"/>
    </location>
</feature>
<name>G2PPC5_ALLRU</name>
<dbReference type="Proteomes" id="UP000008908">
    <property type="component" value="Chromosome"/>
</dbReference>
<dbReference type="HOGENOM" id="CLU_128738_4_1_10"/>
<gene>
    <name evidence="2" type="ordered locus">Murru_1335</name>
</gene>
<dbReference type="STRING" id="886377.Murru_1335"/>
<keyword evidence="3" id="KW-1185">Reference proteome</keyword>
<evidence type="ECO:0000313" key="3">
    <source>
        <dbReference type="Proteomes" id="UP000008908"/>
    </source>
</evidence>
<feature type="transmembrane region" description="Helical" evidence="1">
    <location>
        <begin position="66"/>
        <end position="84"/>
    </location>
</feature>
<keyword evidence="1" id="KW-0472">Membrane</keyword>
<proteinExistence type="predicted"/>
<evidence type="ECO:0000313" key="2">
    <source>
        <dbReference type="EMBL" id="AEM70377.1"/>
    </source>
</evidence>
<reference evidence="2 3" key="2">
    <citation type="journal article" date="2012" name="Stand. Genomic Sci.">
        <title>Complete genome sequence of the facultatively anaerobic, appendaged bacterium Muricauda ruestringensis type strain (B1(T)).</title>
        <authorList>
            <person name="Huntemann M."/>
            <person name="Teshima H."/>
            <person name="Lapidus A."/>
            <person name="Nolan M."/>
            <person name="Lucas S."/>
            <person name="Hammon N."/>
            <person name="Deshpande S."/>
            <person name="Cheng J.F."/>
            <person name="Tapia R."/>
            <person name="Goodwin L.A."/>
            <person name="Pitluck S."/>
            <person name="Liolios K."/>
            <person name="Pagani I."/>
            <person name="Ivanova N."/>
            <person name="Mavromatis K."/>
            <person name="Mikhailova N."/>
            <person name="Pati A."/>
            <person name="Chen A."/>
            <person name="Palaniappan K."/>
            <person name="Land M."/>
            <person name="Hauser L."/>
            <person name="Pan C."/>
            <person name="Brambilla E.M."/>
            <person name="Rohde M."/>
            <person name="Spring S."/>
            <person name="Goker M."/>
            <person name="Detter J.C."/>
            <person name="Bristow J."/>
            <person name="Eisen J.A."/>
            <person name="Markowitz V."/>
            <person name="Hugenholtz P."/>
            <person name="Kyrpides N.C."/>
            <person name="Klenk H.P."/>
            <person name="Woyke T."/>
        </authorList>
    </citation>
    <scope>NUCLEOTIDE SEQUENCE [LARGE SCALE GENOMIC DNA]</scope>
    <source>
        <strain evidence="3">DSM 13258 / LMG 19739 / B1</strain>
    </source>
</reference>
<organism evidence="2 3">
    <name type="scientific">Allomuricauda ruestringensis (strain DSM 13258 / CIP 107369 / LMG 19739 / B1)</name>
    <name type="common">Muricauda ruestringensis</name>
    <dbReference type="NCBI Taxonomy" id="886377"/>
    <lineage>
        <taxon>Bacteria</taxon>
        <taxon>Pseudomonadati</taxon>
        <taxon>Bacteroidota</taxon>
        <taxon>Flavobacteriia</taxon>
        <taxon>Flavobacteriales</taxon>
        <taxon>Flavobacteriaceae</taxon>
        <taxon>Flagellimonas</taxon>
    </lineage>
</organism>
<keyword evidence="1" id="KW-1133">Transmembrane helix</keyword>
<evidence type="ECO:0000256" key="1">
    <source>
        <dbReference type="SAM" id="Phobius"/>
    </source>
</evidence>
<protein>
    <submittedName>
        <fullName evidence="2">Membrane protein</fullName>
    </submittedName>
</protein>
<dbReference type="PANTHER" id="PTHR36974:SF1">
    <property type="entry name" value="DOXX FAMILY MEMBRANE PROTEIN"/>
    <property type="match status" value="1"/>
</dbReference>
<keyword evidence="1" id="KW-0812">Transmembrane</keyword>
<sequence length="149" mass="17011">MKPLIVLVTAFIISAFILKFTRGQWDYQLAGRIAMAAMLVFTAIGHFVFITGMAEIVPSFMPFKKELVVVTGVIEIIFAFALLFPQYKVQVGWLLIVFFILILPANVKASIHQINYQTGQLNGPGTAYLWFRIPLQLFFILWVYFTSIR</sequence>
<dbReference type="PANTHER" id="PTHR36974">
    <property type="entry name" value="MEMBRANE PROTEIN-RELATED"/>
    <property type="match status" value="1"/>
</dbReference>
<dbReference type="OrthoDB" id="673526at2"/>
<dbReference type="AlphaFoldDB" id="G2PPC5"/>
<feature type="transmembrane region" description="Helical" evidence="1">
    <location>
        <begin position="127"/>
        <end position="145"/>
    </location>
</feature>
<reference evidence="3" key="1">
    <citation type="submission" date="2011-08" db="EMBL/GenBank/DDBJ databases">
        <title>The complete genome of Muricauda ruestringensis DSM 13258.</title>
        <authorList>
            <person name="Lucas S."/>
            <person name="Han J."/>
            <person name="Lapidus A."/>
            <person name="Bruce D."/>
            <person name="Goodwin L."/>
            <person name="Pitluck S."/>
            <person name="Peters L."/>
            <person name="Kyrpides N."/>
            <person name="Mavromatis K."/>
            <person name="Ivanova N."/>
            <person name="Ovchinnikova G."/>
            <person name="Teshima H."/>
            <person name="Detter J.C."/>
            <person name="Tapia R."/>
            <person name="Han C."/>
            <person name="Land M."/>
            <person name="Hauser L."/>
            <person name="Markowitz V."/>
            <person name="Cheng J.-F."/>
            <person name="Hugenholtz P."/>
            <person name="Woyke T."/>
            <person name="Wu D."/>
            <person name="Spring S."/>
            <person name="Schroeder M."/>
            <person name="Brambilla E."/>
            <person name="Klenk H.-P."/>
            <person name="Eisen J.A."/>
        </authorList>
    </citation>
    <scope>NUCLEOTIDE SEQUENCE [LARGE SCALE GENOMIC DNA]</scope>
    <source>
        <strain evidence="3">DSM 13258 / LMG 19739 / B1</strain>
    </source>
</reference>